<protein>
    <submittedName>
        <fullName evidence="4">PRC-barrel domain-containing protein</fullName>
    </submittedName>
</protein>
<evidence type="ECO:0000256" key="1">
    <source>
        <dbReference type="SAM" id="MobiDB-lite"/>
    </source>
</evidence>
<feature type="compositionally biased region" description="Polar residues" evidence="1">
    <location>
        <begin position="160"/>
        <end position="189"/>
    </location>
</feature>
<dbReference type="Gene3D" id="2.30.30.240">
    <property type="entry name" value="PRC-barrel domain"/>
    <property type="match status" value="2"/>
</dbReference>
<keyword evidence="5" id="KW-1185">Reference proteome</keyword>
<evidence type="ECO:0000259" key="3">
    <source>
        <dbReference type="Pfam" id="PF05239"/>
    </source>
</evidence>
<accession>A0A1G8K3G7</accession>
<feature type="chain" id="PRO_5011666926" evidence="2">
    <location>
        <begin position="36"/>
        <end position="355"/>
    </location>
</feature>
<proteinExistence type="predicted"/>
<feature type="domain" description="PRC-barrel" evidence="3">
    <location>
        <begin position="270"/>
        <end position="323"/>
    </location>
</feature>
<name>A0A1G8K3G7_9RHOB</name>
<dbReference type="SUPFAM" id="SSF50346">
    <property type="entry name" value="PRC-barrel domain"/>
    <property type="match status" value="2"/>
</dbReference>
<dbReference type="PANTHER" id="PTHR36505:SF1">
    <property type="entry name" value="BLR1072 PROTEIN"/>
    <property type="match status" value="1"/>
</dbReference>
<evidence type="ECO:0000256" key="2">
    <source>
        <dbReference type="SAM" id="SignalP"/>
    </source>
</evidence>
<sequence length="355" mass="37145">MRHDSGAIKREEKITMKFLLSTTAVLATAALPAFAQDTQTQGGQMFMSGPSETSLMASDLNGMNVYRSDEAVQDTGIDGMQDSWEDVGEIHDVIISRDGQVEAVLIDMGGFLGMGEHRVAMSMDALSFASDESTEDPGDFFVVVTADNASMQDAPAYDQGDQTGAATGTSGMPATTTGGDSGNAANLQENEAEQVGNEPTTSDTERPVETTTPTQDMPASGEDQMATDNTEGTSQYNPQTGVTPGTGATARDMRAMPEGYAEAPMEDLTAEMLTGATVYGPGDESLGDVSEILLSDDGSVDAVIVDVGGFLGIGAKPVELNLSDIQILRQSNGGAVIVSVPMTEEELEAMPEYTD</sequence>
<dbReference type="Proteomes" id="UP000199093">
    <property type="component" value="Unassembled WGS sequence"/>
</dbReference>
<dbReference type="Pfam" id="PF05239">
    <property type="entry name" value="PRC"/>
    <property type="match status" value="2"/>
</dbReference>
<feature type="signal peptide" evidence="2">
    <location>
        <begin position="1"/>
        <end position="35"/>
    </location>
</feature>
<evidence type="ECO:0000313" key="5">
    <source>
        <dbReference type="Proteomes" id="UP000199093"/>
    </source>
</evidence>
<dbReference type="STRING" id="555512.SAMN04487993_10048"/>
<dbReference type="AlphaFoldDB" id="A0A1G8K3G7"/>
<reference evidence="4 5" key="1">
    <citation type="submission" date="2016-10" db="EMBL/GenBank/DDBJ databases">
        <authorList>
            <person name="de Groot N.N."/>
        </authorList>
    </citation>
    <scope>NUCLEOTIDE SEQUENCE [LARGE SCALE GENOMIC DNA]</scope>
    <source>
        <strain evidence="4 5">DSM 26424</strain>
    </source>
</reference>
<evidence type="ECO:0000313" key="4">
    <source>
        <dbReference type="EMBL" id="SDI37995.1"/>
    </source>
</evidence>
<dbReference type="PANTHER" id="PTHR36505">
    <property type="entry name" value="BLR1072 PROTEIN"/>
    <property type="match status" value="1"/>
</dbReference>
<keyword evidence="2" id="KW-0732">Signal</keyword>
<dbReference type="EMBL" id="FNEJ01000004">
    <property type="protein sequence ID" value="SDI37995.1"/>
    <property type="molecule type" value="Genomic_DNA"/>
</dbReference>
<feature type="compositionally biased region" description="Polar residues" evidence="1">
    <location>
        <begin position="226"/>
        <end position="243"/>
    </location>
</feature>
<dbReference type="InterPro" id="IPR027275">
    <property type="entry name" value="PRC-brl_dom"/>
</dbReference>
<gene>
    <name evidence="4" type="ORF">SAMN04487993_10048</name>
</gene>
<dbReference type="InterPro" id="IPR011033">
    <property type="entry name" value="PRC_barrel-like_sf"/>
</dbReference>
<feature type="region of interest" description="Disordered" evidence="1">
    <location>
        <begin position="153"/>
        <end position="250"/>
    </location>
</feature>
<feature type="domain" description="PRC-barrel" evidence="3">
    <location>
        <begin position="57"/>
        <end position="124"/>
    </location>
</feature>
<organism evidence="4 5">
    <name type="scientific">Salipiger marinus</name>
    <dbReference type="NCBI Taxonomy" id="555512"/>
    <lineage>
        <taxon>Bacteria</taxon>
        <taxon>Pseudomonadati</taxon>
        <taxon>Pseudomonadota</taxon>
        <taxon>Alphaproteobacteria</taxon>
        <taxon>Rhodobacterales</taxon>
        <taxon>Roseobacteraceae</taxon>
        <taxon>Salipiger</taxon>
    </lineage>
</organism>